<keyword evidence="2" id="KW-0964">Secreted</keyword>
<reference evidence="10" key="4">
    <citation type="submission" date="2025-08" db="UniProtKB">
        <authorList>
            <consortium name="Ensembl"/>
        </authorList>
    </citation>
    <scope>IDENTIFICATION</scope>
</reference>
<proteinExistence type="predicted"/>
<dbReference type="InterPro" id="IPR025155">
    <property type="entry name" value="WxxW_domain"/>
</dbReference>
<keyword evidence="11" id="KW-1185">Reference proteome</keyword>
<dbReference type="PROSITE" id="PS01185">
    <property type="entry name" value="CTCK_1"/>
    <property type="match status" value="1"/>
</dbReference>
<comment type="subcellular location">
    <subcellularLocation>
        <location evidence="1">Secreted</location>
    </subcellularLocation>
</comment>
<feature type="domain" description="CTCK" evidence="9">
    <location>
        <begin position="454"/>
        <end position="537"/>
    </location>
</feature>
<accession>A0A4W3H943</accession>
<dbReference type="Gene3D" id="2.10.90.10">
    <property type="entry name" value="Cystine-knot cytokines"/>
    <property type="match status" value="1"/>
</dbReference>
<reference evidence="11" key="1">
    <citation type="journal article" date="2006" name="Science">
        <title>Ancient noncoding elements conserved in the human genome.</title>
        <authorList>
            <person name="Venkatesh B."/>
            <person name="Kirkness E.F."/>
            <person name="Loh Y.H."/>
            <person name="Halpern A.L."/>
            <person name="Lee A.P."/>
            <person name="Johnson J."/>
            <person name="Dandona N."/>
            <person name="Viswanathan L.D."/>
            <person name="Tay A."/>
            <person name="Venter J.C."/>
            <person name="Strausberg R.L."/>
            <person name="Brenner S."/>
        </authorList>
    </citation>
    <scope>NUCLEOTIDE SEQUENCE [LARGE SCALE GENOMIC DNA]</scope>
</reference>
<dbReference type="GO" id="GO:0005576">
    <property type="term" value="C:extracellular region"/>
    <property type="evidence" value="ECO:0007669"/>
    <property type="project" value="UniProtKB-SubCell"/>
</dbReference>
<organism evidence="10 11">
    <name type="scientific">Callorhinchus milii</name>
    <name type="common">Ghost shark</name>
    <dbReference type="NCBI Taxonomy" id="7868"/>
    <lineage>
        <taxon>Eukaryota</taxon>
        <taxon>Metazoa</taxon>
        <taxon>Chordata</taxon>
        <taxon>Craniata</taxon>
        <taxon>Vertebrata</taxon>
        <taxon>Chondrichthyes</taxon>
        <taxon>Holocephali</taxon>
        <taxon>Chimaeriformes</taxon>
        <taxon>Callorhinchidae</taxon>
        <taxon>Callorhinchus</taxon>
    </lineage>
</organism>
<evidence type="ECO:0000256" key="4">
    <source>
        <dbReference type="ARBA" id="ARBA00022737"/>
    </source>
</evidence>
<sequence>TEITPSTIAPVTTTPGLYCHGVWTAWINLNTPSANNPGDSEPVDVIRTTECSNFAEISHVQCRSVDLPDIPISETGDNVTCDRDTGLKCRVAAGGAECADYEIRLCCENERTTIITTTTSLPTTSTITPTTPVITEITVPVATPSTTASVTTTSTATTTSSTTTPEPSTTTVTTTTTGSTTIHTSERSSTETTITSTNAEAYCGGQWSKWINKNQPSPIKQDDDEFLNPTDSTLCDLSHEITNIECKAVKFPNQPLSETKDNVTCDINRGLKCSYNSLNVANRLMCLDYKFRVCCEPGITTTSRVTEKIIIPITEKPLDKTCVCKSNPERKCNDKWTEGCYSMVCLEEKIHKRKNCSELTKPTCRHGIRPVKVPTEDGCCEKWECDFCQDYLGQPKKDGDNWDNPQDPCISYTCSNTTVLTTKMTCSRNETCPEDQRIYINPCCFECRKNVTQCKPNSISKTVKRGNCEGTFEVKECEGHCSSVTKFDFHEDKLSIECQCCREWKTEEKLVKLKCEDGGIVAYKYTDIKSCTCKNCEWNK</sequence>
<dbReference type="Pfam" id="PF13330">
    <property type="entry name" value="Mucin2_WxxW"/>
    <property type="match status" value="2"/>
</dbReference>
<dbReference type="Ensembl" id="ENSCMIT00000013681.1">
    <property type="protein sequence ID" value="ENSCMIP00000013388.1"/>
    <property type="gene ID" value="ENSCMIG00000006729.1"/>
</dbReference>
<feature type="disulfide bond" evidence="7">
    <location>
        <begin position="477"/>
        <end position="531"/>
    </location>
</feature>
<reference evidence="10" key="5">
    <citation type="submission" date="2025-09" db="UniProtKB">
        <authorList>
            <consortium name="Ensembl"/>
        </authorList>
    </citation>
    <scope>IDENTIFICATION</scope>
</reference>
<evidence type="ECO:0000256" key="5">
    <source>
        <dbReference type="ARBA" id="ARBA00023157"/>
    </source>
</evidence>
<dbReference type="PANTHER" id="PTHR47246:SF1">
    <property type="entry name" value="MUCIN-19"/>
    <property type="match status" value="1"/>
</dbReference>
<dbReference type="InterPro" id="IPR006208">
    <property type="entry name" value="Glyco_hormone_CN"/>
</dbReference>
<evidence type="ECO:0000256" key="7">
    <source>
        <dbReference type="PROSITE-ProRule" id="PRU00039"/>
    </source>
</evidence>
<reference evidence="11" key="2">
    <citation type="journal article" date="2007" name="PLoS Biol.">
        <title>Survey sequencing and comparative analysis of the elephant shark (Callorhinchus milii) genome.</title>
        <authorList>
            <person name="Venkatesh B."/>
            <person name="Kirkness E.F."/>
            <person name="Loh Y.H."/>
            <person name="Halpern A.L."/>
            <person name="Lee A.P."/>
            <person name="Johnson J."/>
            <person name="Dandona N."/>
            <person name="Viswanathan L.D."/>
            <person name="Tay A."/>
            <person name="Venter J.C."/>
            <person name="Strausberg R.L."/>
            <person name="Brenner S."/>
        </authorList>
    </citation>
    <scope>NUCLEOTIDE SEQUENCE [LARGE SCALE GENOMIC DNA]</scope>
</reference>
<comment type="caution">
    <text evidence="7">Lacks conserved residue(s) required for the propagation of feature annotation.</text>
</comment>
<dbReference type="PROSITE" id="PS01225">
    <property type="entry name" value="CTCK_2"/>
    <property type="match status" value="1"/>
</dbReference>
<name>A0A4W3H943_CALMI</name>
<dbReference type="InterPro" id="IPR006207">
    <property type="entry name" value="Cys_knot_C"/>
</dbReference>
<keyword evidence="5 7" id="KW-1015">Disulfide bond</keyword>
<dbReference type="PANTHER" id="PTHR47246">
    <property type="entry name" value="MUCIN-19"/>
    <property type="match status" value="1"/>
</dbReference>
<dbReference type="SMART" id="SM00041">
    <property type="entry name" value="CT"/>
    <property type="match status" value="1"/>
</dbReference>
<evidence type="ECO:0000313" key="10">
    <source>
        <dbReference type="Ensembl" id="ENSCMIP00000013388.1"/>
    </source>
</evidence>
<feature type="disulfide bond" evidence="7">
    <location>
        <begin position="481"/>
        <end position="533"/>
    </location>
</feature>
<evidence type="ECO:0000256" key="3">
    <source>
        <dbReference type="ARBA" id="ARBA00022729"/>
    </source>
</evidence>
<dbReference type="STRING" id="7868.ENSCMIP00000013388"/>
<evidence type="ECO:0000313" key="11">
    <source>
        <dbReference type="Proteomes" id="UP000314986"/>
    </source>
</evidence>
<keyword evidence="4" id="KW-0677">Repeat</keyword>
<evidence type="ECO:0000259" key="9">
    <source>
        <dbReference type="PROSITE" id="PS01225"/>
    </source>
</evidence>
<keyword evidence="6" id="KW-0325">Glycoprotein</keyword>
<dbReference type="Proteomes" id="UP000314986">
    <property type="component" value="Unassembled WGS sequence"/>
</dbReference>
<dbReference type="AlphaFoldDB" id="A0A4W3H943"/>
<reference evidence="11" key="3">
    <citation type="journal article" date="2014" name="Nature">
        <title>Elephant shark genome provides unique insights into gnathostome evolution.</title>
        <authorList>
            <consortium name="International Elephant Shark Genome Sequencing Consortium"/>
            <person name="Venkatesh B."/>
            <person name="Lee A.P."/>
            <person name="Ravi V."/>
            <person name="Maurya A.K."/>
            <person name="Lian M.M."/>
            <person name="Swann J.B."/>
            <person name="Ohta Y."/>
            <person name="Flajnik M.F."/>
            <person name="Sutoh Y."/>
            <person name="Kasahara M."/>
            <person name="Hoon S."/>
            <person name="Gangu V."/>
            <person name="Roy S.W."/>
            <person name="Irimia M."/>
            <person name="Korzh V."/>
            <person name="Kondrychyn I."/>
            <person name="Lim Z.W."/>
            <person name="Tay B.H."/>
            <person name="Tohari S."/>
            <person name="Kong K.W."/>
            <person name="Ho S."/>
            <person name="Lorente-Galdos B."/>
            <person name="Quilez J."/>
            <person name="Marques-Bonet T."/>
            <person name="Raney B.J."/>
            <person name="Ingham P.W."/>
            <person name="Tay A."/>
            <person name="Hillier L.W."/>
            <person name="Minx P."/>
            <person name="Boehm T."/>
            <person name="Wilson R.K."/>
            <person name="Brenner S."/>
            <person name="Warren W.C."/>
        </authorList>
    </citation>
    <scope>NUCLEOTIDE SEQUENCE [LARGE SCALE GENOMIC DNA]</scope>
</reference>
<dbReference type="InParanoid" id="A0A4W3H943"/>
<evidence type="ECO:0000256" key="1">
    <source>
        <dbReference type="ARBA" id="ARBA00004613"/>
    </source>
</evidence>
<keyword evidence="3" id="KW-0732">Signal</keyword>
<evidence type="ECO:0000256" key="2">
    <source>
        <dbReference type="ARBA" id="ARBA00022525"/>
    </source>
</evidence>
<protein>
    <submittedName>
        <fullName evidence="10">Mucin-2-like</fullName>
    </submittedName>
</protein>
<dbReference type="OMA" id="ISSEDTC"/>
<feature type="compositionally biased region" description="Low complexity" evidence="8">
    <location>
        <begin position="145"/>
        <end position="183"/>
    </location>
</feature>
<feature type="region of interest" description="Disordered" evidence="8">
    <location>
        <begin position="145"/>
        <end position="193"/>
    </location>
</feature>
<evidence type="ECO:0000256" key="6">
    <source>
        <dbReference type="ARBA" id="ARBA00023180"/>
    </source>
</evidence>
<dbReference type="Pfam" id="PF00007">
    <property type="entry name" value="Cys_knot"/>
    <property type="match status" value="1"/>
</dbReference>
<dbReference type="GeneTree" id="ENSGT00940000156076"/>
<evidence type="ECO:0000256" key="8">
    <source>
        <dbReference type="SAM" id="MobiDB-lite"/>
    </source>
</evidence>
<dbReference type="InterPro" id="IPR029034">
    <property type="entry name" value="Cystine-knot_cytokine"/>
</dbReference>